<dbReference type="EMBL" id="JAGPUO010000008">
    <property type="protein sequence ID" value="KAG5661085.1"/>
    <property type="molecule type" value="Genomic_DNA"/>
</dbReference>
<dbReference type="AlphaFoldDB" id="A0A9P7H4I8"/>
<dbReference type="Gene3D" id="1.20.5.170">
    <property type="match status" value="1"/>
</dbReference>
<feature type="region of interest" description="Disordered" evidence="1">
    <location>
        <begin position="235"/>
        <end position="292"/>
    </location>
</feature>
<feature type="compositionally biased region" description="Basic and acidic residues" evidence="1">
    <location>
        <begin position="268"/>
        <end position="285"/>
    </location>
</feature>
<comment type="caution">
    <text evidence="3">The sequence shown here is derived from an EMBL/GenBank/DDBJ whole genome shotgun (WGS) entry which is preliminary data.</text>
</comment>
<evidence type="ECO:0000256" key="1">
    <source>
        <dbReference type="SAM" id="MobiDB-lite"/>
    </source>
</evidence>
<dbReference type="Pfam" id="PF06985">
    <property type="entry name" value="HET"/>
    <property type="match status" value="1"/>
</dbReference>
<dbReference type="FunFam" id="1.20.5.170:FF:000031">
    <property type="entry name" value="BZIP transcription factor (MeaB)"/>
    <property type="match status" value="1"/>
</dbReference>
<dbReference type="PANTHER" id="PTHR24148:SF64">
    <property type="entry name" value="HETEROKARYON INCOMPATIBILITY DOMAIN-CONTAINING PROTEIN"/>
    <property type="match status" value="1"/>
</dbReference>
<keyword evidence="4" id="KW-1185">Reference proteome</keyword>
<dbReference type="GO" id="GO:0003700">
    <property type="term" value="F:DNA-binding transcription factor activity"/>
    <property type="evidence" value="ECO:0007669"/>
    <property type="project" value="InterPro"/>
</dbReference>
<feature type="domain" description="BZIP" evidence="2">
    <location>
        <begin position="278"/>
        <end position="341"/>
    </location>
</feature>
<sequence>MSAPGQNNVDIDALLDLTDYDNFQSPAASLSPSGNSKASFTSPISAAVAAPITTTAQSLSGPSHNYDMYRQQTGFVPGAIANTMAVNQTNNTGYQDFRSLDYLSTFSPEADPFDFNASPSQATLGTSDMDMDFDSQMESQQFFTVDPSSIEQEVDGLPSPPVLPTQTNNVGRLYPGAHSHAALAKAQAQQRQQQHIIQQQQQAHRQSSQPKSRGKAPQPTDPIVEQKITQLLNSMRAKPSMPESQATSPMTNLPRSKKDEEEMDEDERLLASEEGKKLSSKERRQLRNKVSARAFRSRRKEYITQLEAEIANKVSENGDLRTQNRALMDENKRLSDLTRMLLSSPSFSNFLDNLSSNPAAVQQTPQLKVEPQPEQRQMPKDINPYNSQPSSQQQIGMAMIPEQNMDFSMLTLDGSFNFQPQVFVVDTPEVPDVIDAAILSGKTSNFIEPIFDSEEEKLEVPAIERPVEKPEVSESANAAPIDDEFESDPEFALFHTETATTVTEQPQEFDTEGLSHVDIFGGVESEKVLSRLELVDAGEEECTAAIAMARVQRISASCDAITSRIGSLLSGAQPRFLPFFLSSKEAKGPLRWLTNSAQCSFIDKSVPMADGLLLQESSALECYKYTPFDDNYSIRILTLEPGTGDDPLVGHLGVENLDSSPHYEAISYCWGTGDRTSEILCHGKPLSLTKSIEDALRRMRHATSARRLWADQICINQDDIAERSQQVRLMNTIYKGAKSVLVWLGPDDQGLAHKAKTMIYYLQGVFDNEEMHSEFRRAHSEELLSQDRGPWMPLSSLTKQPWFNRMWIVQEIGTGAPATLYWGDVEIDWEILSQVAGVLNQRYHYLRSRFSIFTPNIRYLYQRFVEPEEEYGFNHNRAAFIYELHRARHLLSKDPRDHVYAFLGHFSIKTSKGLTGLVADYSRPIEDVYYDVATRELSGCESLLLLSACNRIPTTYRHKRRIVESADLPSWVPDWRVVALHLIGTPTTPHRASGDLLPTLRIDNERRALHICGVRLERIHRPSWFFGHYTFHFRRNSPNRLPIEALWQEICRRNVPFNLRKRYRNGESAFFALVQTLTNGCIGVDRSREYDKIPKEEWLASGAAYLIRALNRPGAIGPEIQEVARTGDAFKWSHEATMISRYRAFAITAGGWFVLGPDVMQRGDVVAVLYGGRTPFLLRKREGGTWMLLGECYVHGMMNGEVFGLPGVQEEEFIILWNVLD</sequence>
<feature type="region of interest" description="Disordered" evidence="1">
    <location>
        <begin position="147"/>
        <end position="223"/>
    </location>
</feature>
<name>A0A9P7H4I8_9HYPO</name>
<evidence type="ECO:0000313" key="4">
    <source>
        <dbReference type="Proteomes" id="UP000782241"/>
    </source>
</evidence>
<feature type="compositionally biased region" description="Polar residues" evidence="1">
    <location>
        <begin position="242"/>
        <end position="254"/>
    </location>
</feature>
<reference evidence="3" key="1">
    <citation type="submission" date="2021-04" db="EMBL/GenBank/DDBJ databases">
        <title>Draft genome of Fusarium avenaceum strain F156N33, isolated from an atmospheric sample in Virginia.</title>
        <authorList>
            <person name="Yang S."/>
            <person name="Vinatzer B.A."/>
            <person name="Coleman J."/>
        </authorList>
    </citation>
    <scope>NUCLEOTIDE SEQUENCE</scope>
    <source>
        <strain evidence="3">F156N33</strain>
    </source>
</reference>
<dbReference type="CDD" id="cd14810">
    <property type="entry name" value="bZIP_u1"/>
    <property type="match status" value="1"/>
</dbReference>
<protein>
    <recommendedName>
        <fullName evidence="2">BZIP domain-containing protein</fullName>
    </recommendedName>
</protein>
<dbReference type="InterPro" id="IPR046347">
    <property type="entry name" value="bZIP_sf"/>
</dbReference>
<gene>
    <name evidence="3" type="ORF">KAF25_002728</name>
</gene>
<dbReference type="InterPro" id="IPR010730">
    <property type="entry name" value="HET"/>
</dbReference>
<dbReference type="PROSITE" id="PS50217">
    <property type="entry name" value="BZIP"/>
    <property type="match status" value="1"/>
</dbReference>
<organism evidence="3 4">
    <name type="scientific">Fusarium avenaceum</name>
    <dbReference type="NCBI Taxonomy" id="40199"/>
    <lineage>
        <taxon>Eukaryota</taxon>
        <taxon>Fungi</taxon>
        <taxon>Dikarya</taxon>
        <taxon>Ascomycota</taxon>
        <taxon>Pezizomycotina</taxon>
        <taxon>Sordariomycetes</taxon>
        <taxon>Hypocreomycetidae</taxon>
        <taxon>Hypocreales</taxon>
        <taxon>Nectriaceae</taxon>
        <taxon>Fusarium</taxon>
        <taxon>Fusarium tricinctum species complex</taxon>
    </lineage>
</organism>
<dbReference type="Pfam" id="PF00170">
    <property type="entry name" value="bZIP_1"/>
    <property type="match status" value="1"/>
</dbReference>
<dbReference type="PANTHER" id="PTHR24148">
    <property type="entry name" value="ANKYRIN REPEAT DOMAIN-CONTAINING PROTEIN 39 HOMOLOG-RELATED"/>
    <property type="match status" value="1"/>
</dbReference>
<feature type="region of interest" description="Disordered" evidence="1">
    <location>
        <begin position="370"/>
        <end position="391"/>
    </location>
</feature>
<accession>A0A9P7H4I8</accession>
<dbReference type="Pfam" id="PF26639">
    <property type="entry name" value="Het-6_barrel"/>
    <property type="match status" value="1"/>
</dbReference>
<evidence type="ECO:0000313" key="3">
    <source>
        <dbReference type="EMBL" id="KAG5661085.1"/>
    </source>
</evidence>
<feature type="compositionally biased region" description="Low complexity" evidence="1">
    <location>
        <begin position="187"/>
        <end position="209"/>
    </location>
</feature>
<dbReference type="Proteomes" id="UP000782241">
    <property type="component" value="Unassembled WGS sequence"/>
</dbReference>
<dbReference type="InterPro" id="IPR004827">
    <property type="entry name" value="bZIP"/>
</dbReference>
<proteinExistence type="predicted"/>
<dbReference type="SMART" id="SM00338">
    <property type="entry name" value="BRLZ"/>
    <property type="match status" value="1"/>
</dbReference>
<evidence type="ECO:0000259" key="2">
    <source>
        <dbReference type="PROSITE" id="PS50217"/>
    </source>
</evidence>
<dbReference type="InterPro" id="IPR052895">
    <property type="entry name" value="HetReg/Transcr_Mod"/>
</dbReference>
<dbReference type="SUPFAM" id="SSF57959">
    <property type="entry name" value="Leucine zipper domain"/>
    <property type="match status" value="1"/>
</dbReference>